<dbReference type="PANTHER" id="PTHR22948:SF29">
    <property type="entry name" value="FI02030P-RELATED"/>
    <property type="match status" value="1"/>
</dbReference>
<reference evidence="3" key="2">
    <citation type="submission" date="2021-04" db="EMBL/GenBank/DDBJ databases">
        <title>Genome-wide patterns of bracovirus chromosomal integration into multiple host tissues during parasitism.</title>
        <authorList>
            <person name="Chebbi M.A.C."/>
        </authorList>
    </citation>
    <scope>NUCLEOTIDE SEQUENCE</scope>
    <source>
        <tissue evidence="3">Whole body</tissue>
    </source>
</reference>
<dbReference type="PANTHER" id="PTHR22948">
    <property type="entry name" value="TUDOR DOMAIN CONTAINING PROTEIN"/>
    <property type="match status" value="1"/>
</dbReference>
<evidence type="ECO:0000313" key="3">
    <source>
        <dbReference type="EMBL" id="KAG8042393.1"/>
    </source>
</evidence>
<feature type="domain" description="Tudor" evidence="2">
    <location>
        <begin position="1628"/>
        <end position="1685"/>
    </location>
</feature>
<protein>
    <recommendedName>
        <fullName evidence="2">Tudor domain-containing protein</fullName>
    </recommendedName>
</protein>
<dbReference type="CDD" id="cd20379">
    <property type="entry name" value="Tudor_dTUD-like"/>
    <property type="match status" value="4"/>
</dbReference>
<sequence>MTNINQPRERINFFVTHVRTNGPWLQICGQMDRNNAREVERLISILKDGFDRGIGKTTTQNIHSNICCAYHEDNYYRAKIIKVESDVKIYVEFVDYGNSEYVHISQIRLLETTNEGLKLQSIPSLMIEFPLTTVVPINNMWSRAIIDVINNLLRYHEFPVEIYEYGNQQKFTLYYNGRDFAEYLVTSQMALMTPTTHEIRSTKDIQMIRQQHQLQQQQQQHQHQQSQYHQPQLQPPQLQPPQLHQPQLQLANPMYRPGLAPTPVPCEPHGVNMNMNINDNFHMKLRQPRSIPTNKPLQENWRRPYPSTVQQMRPPSSISPRSQDSAAFKSRNLERDTRHQVLVSDVEDGPLKFNVQLQSCAQELDTLSRNINSIPLKPLSEPPIHGAACLALNSKTNRIRRAVVSTVINTYKVKVWYCDYGDQEILPHSSIYEIPPNYSNPQALSVIFTLSGVRELNVTPEMKQYFKDLVLGKTLTLVVMPREDSPLMHYGNLFFDDKNVLEMILEAFPDSTIKFLEAPYLTSGTRENVQVSYVDSCSKFFVQLNKNVLDMESLANSLTECVKIAPPIKAATIKVGLKCLAHSSADSEWYRAEVIKVVDNYVTVHYVDYGNDETIPCNAIRSIRSEELTKIPVQALQCILNGFEFVPYNPEVDDKFEAYVLDKPLVMTVLDVKPSGLIVDLYDSNVKPIANISAKLRNGTLEVSTSASVSQSQSATTSTTQYQDDVSDTSKRNFREKRSDMKTQLFSSIHPHTAKAKSTKNAREENDSSTSKNHNDSYPQSHENSSFENTRAKNWKNTENEDKRYNSREPKPTSRDWSGHCDRSNRDYSRNDRSAPRYDRNDINDRFDNDNNMNGRRDRSSGRGRISSSSRDKFDRSNAGDISWSDKDSNASSRGSGRRGRRPDRGGPRGGSSQSRAPGRGNSINGGITGARRDRPRSTSNDNENDFERNIKSNNRSNDFNNYTSSDNTRFKQNNQRYNDQHNDRNKKSEIDVWDPVTAVTSTDESSPAGYSSSLLLSSSSTVQITPPNITLGAIKHCEIVFITSPTDFHVQLRPDNLELDPVMNKIAQIYETGGNNLTEANAKVGTSCVAQYSEDLKWYRAVIQSVEPFGVTVRFVDYGNVESVTFDKIKELDVELAKLPIQAINCKLLAASKTVWDTNEINEFTSLVELKSLEAEFIAEENNIYEVLIREVVDNETFGPYLNERFSNGADLMQAKEVTKNKNRSSRDGKLTHAATDNYAPLEQTWIEPRINLPMEEGVIVTWLIDPDNFYCQLLGRSKDFRSMMNEMQKIYSKRQPARDNIAVGSTAIAVFADDGAFYRAEVLQTMSDTFVVRYVDFGNTATVKSSEIYRVDKKFMDLPKQAVCCSLKSVIPPGGSWSKSIHDDIDCLFNVENLRCNFLQESNNKYLVSLTHDGQDLADIIVQKGLAASPNSHEAEENVDSNHHLSQIDISYLRGQILRVKISKVESVNKFYIQLPSAAASEKIIDDYMANQDQKMLALSGELSVMQKQAVECSLATAVSSSADNTFRNLVENNEVIIRVNEVNYNRLVVDVFDESGKKIKLQNEADESISPICPMPIFFHQHQVAVSHVNNSKSIWLKRDADQDTNAALLNELFEYYSTSGQQLDIEINKFCAAQCSDGNWYRAKIVTKMGSGAVVLYIDYGNTEEVSLDKLKELERKFFKHSQLAIEVRLTFNLGGGAKEQEILSTYVLNQSFNATLQLNANNDWIASLNLKSGQPLEDQLRELGLLENGESQAIEVTKKATLPVINEPEDLIIGGKFKVVVSHVENPTQFWIQRLNDLPALEQLEKKLQDESLNYLPIEGVPEENLICVALDTANSLWNRAEVIVADTEMVTVRYIDYGNTDVLLDMNKIKQLPDSMKSIKWYATKCRLDLIPIDCEDWSESAINYFADKTLENENLTAVVIADGSSKRIDLVDDNGSITQMLVNENLAKQIQAHEDVIDEVVENVLDPRSAFICHINSPDEFWVQEEKSVADLEHIADRFLVADMFPKVTQIVPGELCVAKFPDDNSWYRARIISHGSSGTNVFYIDYGNSAVSIEIRVIPDDVKNIPPLSRKSRLPLPPGIEKWSEEARDEFIKMADDGATIFFLDVIEEGETSTVKLTLNGENIVDLLEKFCEKKIAIESSAEVNPETDNSINKVFVSHVNSPYDFYVQEQKHTEDLDMMTERLTTAETFLPLDEIKEELLCVAQFPEDSAWYRARVLSHGNEGTQIIYIDYGNTAVTTELRKIPNDLETLPPLSRHCRLASPANVEWSCEAYQEFIQLVDDGNSEFIMIVKDETDEISTVQLIFNGEDVTEKLNQYCKKPVPVIEERLPPLGEETFLNVMISHVISPSEFWIQAENKISELESMAERLNGAENFSPLEAPIDGIICVAKFPEDSLWYRAKVLTHNEAITDIEVSFIDYGNSSLTSEIRQLPEDFAKIPPLSKFCSLKMPDDVECWSLEACEKFIELVSDGQTMFEYKELYGKDPSYVDLKYNGQDVVEILASLCSKTTSSTTTVDQKVFSENNDCKIEKHSMCENIKMEKEFNSHTSEKDCESNFSSSTSGVDVLTNSDNSHDGNPFEKVKTSEIVNSTLKQSDAIVDDSSAVDDTLTIDSNWTTTEKIEKGSINVDETLSEQQTVIELTRNLSTDISSEKMNRKLSISEIEKYSVKIADSTTESITTDLSSTQIKISTFDTTLKESSNIDTKDVTMVDFAVETFIEKEKTVSSESKTPANDDSIIELEQKTTPADINADDVIEIGDSINIEEKLTPVEVILDEEQNIITMEEEISPRDIVVEEQDSIIVIEDERSHEESSNEPIVTEKRKAVTVSDGLVVDENEVNAQQETLTPDSSIPPSPIGDMPRYGRRNSTPHEEKIVPGSINKGIELITDEETIEVEMIEKSSV</sequence>
<feature type="region of interest" description="Disordered" evidence="1">
    <location>
        <begin position="209"/>
        <end position="243"/>
    </location>
</feature>
<feature type="compositionally biased region" description="Polar residues" evidence="1">
    <location>
        <begin position="952"/>
        <end position="978"/>
    </location>
</feature>
<feature type="domain" description="Tudor" evidence="2">
    <location>
        <begin position="2388"/>
        <end position="2448"/>
    </location>
</feature>
<accession>A0A8J5VCT3</accession>
<dbReference type="EMBL" id="JAAOIC020000002">
    <property type="protein sequence ID" value="KAG8042393.1"/>
    <property type="molecule type" value="Genomic_DNA"/>
</dbReference>
<name>A0A8J5VCT3_9HYME</name>
<dbReference type="SMART" id="SM00333">
    <property type="entry name" value="TUDOR"/>
    <property type="match status" value="10"/>
</dbReference>
<gene>
    <name evidence="3" type="ORF">G9C98_005027</name>
</gene>
<evidence type="ECO:0000313" key="4">
    <source>
        <dbReference type="Proteomes" id="UP000729913"/>
    </source>
</evidence>
<feature type="domain" description="Tudor" evidence="2">
    <location>
        <begin position="572"/>
        <end position="630"/>
    </location>
</feature>
<dbReference type="PROSITE" id="PS50304">
    <property type="entry name" value="TUDOR"/>
    <property type="match status" value="10"/>
</dbReference>
<feature type="region of interest" description="Disordered" evidence="1">
    <location>
        <begin position="2844"/>
        <end position="2881"/>
    </location>
</feature>
<dbReference type="Proteomes" id="UP000729913">
    <property type="component" value="Unassembled WGS sequence"/>
</dbReference>
<feature type="domain" description="Tudor" evidence="2">
    <location>
        <begin position="1082"/>
        <end position="1140"/>
    </location>
</feature>
<feature type="domain" description="Tudor" evidence="2">
    <location>
        <begin position="2203"/>
        <end position="2261"/>
    </location>
</feature>
<evidence type="ECO:0000259" key="2">
    <source>
        <dbReference type="PROSITE" id="PS50304"/>
    </source>
</evidence>
<feature type="compositionally biased region" description="Basic and acidic residues" evidence="1">
    <location>
        <begin position="979"/>
        <end position="990"/>
    </location>
</feature>
<reference evidence="3" key="1">
    <citation type="submission" date="2020-03" db="EMBL/GenBank/DDBJ databases">
        <authorList>
            <person name="Chebbi M.A."/>
            <person name="Drezen J.M."/>
        </authorList>
    </citation>
    <scope>NUCLEOTIDE SEQUENCE</scope>
    <source>
        <tissue evidence="3">Whole body</tissue>
    </source>
</reference>
<feature type="region of interest" description="Disordered" evidence="1">
    <location>
        <begin position="290"/>
        <end position="333"/>
    </location>
</feature>
<evidence type="ECO:0000256" key="1">
    <source>
        <dbReference type="SAM" id="MobiDB-lite"/>
    </source>
</evidence>
<organism evidence="3 4">
    <name type="scientific">Cotesia typhae</name>
    <dbReference type="NCBI Taxonomy" id="2053667"/>
    <lineage>
        <taxon>Eukaryota</taxon>
        <taxon>Metazoa</taxon>
        <taxon>Ecdysozoa</taxon>
        <taxon>Arthropoda</taxon>
        <taxon>Hexapoda</taxon>
        <taxon>Insecta</taxon>
        <taxon>Pterygota</taxon>
        <taxon>Neoptera</taxon>
        <taxon>Endopterygota</taxon>
        <taxon>Hymenoptera</taxon>
        <taxon>Apocrita</taxon>
        <taxon>Ichneumonoidea</taxon>
        <taxon>Braconidae</taxon>
        <taxon>Microgastrinae</taxon>
        <taxon>Cotesia</taxon>
    </lineage>
</organism>
<feature type="domain" description="Tudor" evidence="2">
    <location>
        <begin position="1826"/>
        <end position="1884"/>
    </location>
</feature>
<feature type="compositionally biased region" description="Low complexity" evidence="1">
    <location>
        <begin position="705"/>
        <end position="721"/>
    </location>
</feature>
<dbReference type="Pfam" id="PF00567">
    <property type="entry name" value="TUDOR"/>
    <property type="match status" value="10"/>
</dbReference>
<feature type="compositionally biased region" description="Polar residues" evidence="1">
    <location>
        <begin position="768"/>
        <end position="789"/>
    </location>
</feature>
<dbReference type="InterPro" id="IPR050621">
    <property type="entry name" value="Tudor_domain_containing"/>
</dbReference>
<comment type="caution">
    <text evidence="3">The sequence shown here is derived from an EMBL/GenBank/DDBJ whole genome shotgun (WGS) entry which is preliminary data.</text>
</comment>
<proteinExistence type="predicted"/>
<feature type="compositionally biased region" description="Polar residues" evidence="1">
    <location>
        <begin position="307"/>
        <end position="325"/>
    </location>
</feature>
<feature type="domain" description="Tudor" evidence="2">
    <location>
        <begin position="382"/>
        <end position="441"/>
    </location>
</feature>
<feature type="domain" description="Tudor" evidence="2">
    <location>
        <begin position="1302"/>
        <end position="1360"/>
    </location>
</feature>
<feature type="compositionally biased region" description="Polar residues" evidence="1">
    <location>
        <begin position="2845"/>
        <end position="2855"/>
    </location>
</feature>
<feature type="compositionally biased region" description="Low complexity" evidence="1">
    <location>
        <begin position="911"/>
        <end position="921"/>
    </location>
</feature>
<feature type="compositionally biased region" description="Basic and acidic residues" evidence="1">
    <location>
        <begin position="870"/>
        <end position="889"/>
    </location>
</feature>
<dbReference type="InterPro" id="IPR002999">
    <property type="entry name" value="Tudor"/>
</dbReference>
<keyword evidence="4" id="KW-1185">Reference proteome</keyword>
<feature type="region of interest" description="Disordered" evidence="1">
    <location>
        <begin position="705"/>
        <end position="990"/>
    </location>
</feature>
<dbReference type="FunFam" id="2.30.30.140:FF:000018">
    <property type="entry name" value="Serine/threonine-protein kinase 31"/>
    <property type="match status" value="3"/>
</dbReference>
<feature type="compositionally biased region" description="Low complexity" evidence="1">
    <location>
        <begin position="210"/>
        <end position="232"/>
    </location>
</feature>
<feature type="domain" description="Tudor" evidence="2">
    <location>
        <begin position="60"/>
        <end position="117"/>
    </location>
</feature>
<feature type="compositionally biased region" description="Basic and acidic residues" evidence="1">
    <location>
        <begin position="728"/>
        <end position="741"/>
    </location>
</feature>
<dbReference type="OrthoDB" id="9989103at2759"/>
<feature type="domain" description="Tudor" evidence="2">
    <location>
        <begin position="2017"/>
        <end position="2075"/>
    </location>
</feature>
<feature type="compositionally biased region" description="Basic and acidic residues" evidence="1">
    <location>
        <begin position="796"/>
        <end position="861"/>
    </location>
</feature>